<feature type="domain" description="GST C-terminal" evidence="6">
    <location>
        <begin position="94"/>
        <end position="226"/>
    </location>
</feature>
<dbReference type="PANTHER" id="PTHR11260">
    <property type="entry name" value="GLUTATHIONE S-TRANSFERASE, GST, SUPERFAMILY, GST DOMAIN CONTAINING"/>
    <property type="match status" value="1"/>
</dbReference>
<sequence>MGKESVKIIGSWFSPFSFRVKCGLDLKGIEYDFLLEDLMKKSRPLLEEYNPGYNKQNHKIPVFVHRGKSMIESMIILEYIEETWPDGYPLLPKDVYEKSTARFWIKFIEDKTATFFKFFLTSGEECEKAQGEILEILKTIETQSAIKNDNCKFFGGDKINAVDLAYAALAYWQGGMEKVSGVTLLEAHIFPKVHAWTEAFKTDPVIQKNLPNFEELLVFFENAKKYGYLQTPPK</sequence>
<dbReference type="InterPro" id="IPR036282">
    <property type="entry name" value="Glutathione-S-Trfase_C_sf"/>
</dbReference>
<dbReference type="SFLD" id="SFLDS00019">
    <property type="entry name" value="Glutathione_Transferase_(cytos"/>
    <property type="match status" value="1"/>
</dbReference>
<dbReference type="InterPro" id="IPR045073">
    <property type="entry name" value="Omega/Tau-like"/>
</dbReference>
<feature type="domain" description="GST N-terminal" evidence="5">
    <location>
        <begin position="4"/>
        <end position="88"/>
    </location>
</feature>
<evidence type="ECO:0000259" key="6">
    <source>
        <dbReference type="PROSITE" id="PS50405"/>
    </source>
</evidence>
<evidence type="ECO:0000256" key="4">
    <source>
        <dbReference type="RuleBase" id="RU003494"/>
    </source>
</evidence>
<dbReference type="SMR" id="A0A4Y7L4R6"/>
<dbReference type="PROSITE" id="PS50404">
    <property type="entry name" value="GST_NTER"/>
    <property type="match status" value="1"/>
</dbReference>
<dbReference type="Gene3D" id="1.20.1050.10">
    <property type="match status" value="1"/>
</dbReference>
<comment type="similarity">
    <text evidence="4">Belongs to the GST superfamily.</text>
</comment>
<dbReference type="SUPFAM" id="SSF47616">
    <property type="entry name" value="GST C-terminal domain-like"/>
    <property type="match status" value="1"/>
</dbReference>
<dbReference type="CDD" id="cd03185">
    <property type="entry name" value="GST_C_Tau"/>
    <property type="match status" value="1"/>
</dbReference>
<dbReference type="SFLD" id="SFLDG00358">
    <property type="entry name" value="Main_(cytGST)"/>
    <property type="match status" value="1"/>
</dbReference>
<dbReference type="InterPro" id="IPR004046">
    <property type="entry name" value="GST_C"/>
</dbReference>
<evidence type="ECO:0000313" key="8">
    <source>
        <dbReference type="Proteomes" id="UP000316621"/>
    </source>
</evidence>
<dbReference type="InterPro" id="IPR004045">
    <property type="entry name" value="Glutathione_S-Trfase_N"/>
</dbReference>
<dbReference type="SUPFAM" id="SSF52833">
    <property type="entry name" value="Thioredoxin-like"/>
    <property type="match status" value="1"/>
</dbReference>
<reference evidence="7 8" key="1">
    <citation type="journal article" date="2018" name="Science">
        <title>The opium poppy genome and morphinan production.</title>
        <authorList>
            <person name="Guo L."/>
            <person name="Winzer T."/>
            <person name="Yang X."/>
            <person name="Li Y."/>
            <person name="Ning Z."/>
            <person name="He Z."/>
            <person name="Teodor R."/>
            <person name="Lu Y."/>
            <person name="Bowser T.A."/>
            <person name="Graham I.A."/>
            <person name="Ye K."/>
        </authorList>
    </citation>
    <scope>NUCLEOTIDE SEQUENCE [LARGE SCALE GENOMIC DNA]</scope>
    <source>
        <strain evidence="8">cv. HN1</strain>
        <tissue evidence="7">Leaves</tissue>
    </source>
</reference>
<dbReference type="PANTHER" id="PTHR11260:SF679">
    <property type="entry name" value="GLUTATHIONE TRANSFERASE"/>
    <property type="match status" value="1"/>
</dbReference>
<dbReference type="GO" id="GO:0006749">
    <property type="term" value="P:glutathione metabolic process"/>
    <property type="evidence" value="ECO:0007669"/>
    <property type="project" value="InterPro"/>
</dbReference>
<dbReference type="EMBL" id="CM010724">
    <property type="protein sequence ID" value="RZC79937.1"/>
    <property type="molecule type" value="Genomic_DNA"/>
</dbReference>
<dbReference type="EC" id="2.5.1.18" evidence="1"/>
<gene>
    <name evidence="7" type="ORF">C5167_042513</name>
</gene>
<protein>
    <recommendedName>
        <fullName evidence="1">glutathione transferase</fullName>
        <ecNumber evidence="1">2.5.1.18</ecNumber>
    </recommendedName>
</protein>
<dbReference type="InterPro" id="IPR040079">
    <property type="entry name" value="Glutathione_S-Trfase"/>
</dbReference>
<organism evidence="7 8">
    <name type="scientific">Papaver somniferum</name>
    <name type="common">Opium poppy</name>
    <dbReference type="NCBI Taxonomy" id="3469"/>
    <lineage>
        <taxon>Eukaryota</taxon>
        <taxon>Viridiplantae</taxon>
        <taxon>Streptophyta</taxon>
        <taxon>Embryophyta</taxon>
        <taxon>Tracheophyta</taxon>
        <taxon>Spermatophyta</taxon>
        <taxon>Magnoliopsida</taxon>
        <taxon>Ranunculales</taxon>
        <taxon>Papaveraceae</taxon>
        <taxon>Papaveroideae</taxon>
        <taxon>Papaver</taxon>
    </lineage>
</organism>
<dbReference type="GO" id="GO:0005737">
    <property type="term" value="C:cytoplasm"/>
    <property type="evidence" value="ECO:0007669"/>
    <property type="project" value="TreeGrafter"/>
</dbReference>
<dbReference type="InterPro" id="IPR036249">
    <property type="entry name" value="Thioredoxin-like_sf"/>
</dbReference>
<evidence type="ECO:0000256" key="3">
    <source>
        <dbReference type="ARBA" id="ARBA00047960"/>
    </source>
</evidence>
<dbReference type="SFLD" id="SFLDG01152">
    <property type="entry name" value="Main.3:_Omega-_and_Tau-like"/>
    <property type="match status" value="1"/>
</dbReference>
<evidence type="ECO:0000256" key="1">
    <source>
        <dbReference type="ARBA" id="ARBA00012452"/>
    </source>
</evidence>
<accession>A0A4Y7L4R6</accession>
<dbReference type="Gramene" id="RZC79937">
    <property type="protein sequence ID" value="RZC79937"/>
    <property type="gene ID" value="C5167_042513"/>
</dbReference>
<evidence type="ECO:0000256" key="2">
    <source>
        <dbReference type="ARBA" id="ARBA00022679"/>
    </source>
</evidence>
<dbReference type="InterPro" id="IPR045074">
    <property type="entry name" value="GST_C_Tau"/>
</dbReference>
<dbReference type="Gene3D" id="3.40.30.10">
    <property type="entry name" value="Glutaredoxin"/>
    <property type="match status" value="1"/>
</dbReference>
<keyword evidence="8" id="KW-1185">Reference proteome</keyword>
<proteinExistence type="inferred from homology"/>
<keyword evidence="2" id="KW-0808">Transferase</keyword>
<comment type="catalytic activity">
    <reaction evidence="3">
        <text>RX + glutathione = an S-substituted glutathione + a halide anion + H(+)</text>
        <dbReference type="Rhea" id="RHEA:16437"/>
        <dbReference type="ChEBI" id="CHEBI:15378"/>
        <dbReference type="ChEBI" id="CHEBI:16042"/>
        <dbReference type="ChEBI" id="CHEBI:17792"/>
        <dbReference type="ChEBI" id="CHEBI:57925"/>
        <dbReference type="ChEBI" id="CHEBI:90779"/>
        <dbReference type="EC" id="2.5.1.18"/>
    </reaction>
</comment>
<name>A0A4Y7L4R6_PAPSO</name>
<dbReference type="Pfam" id="PF00043">
    <property type="entry name" value="GST_C"/>
    <property type="match status" value="1"/>
</dbReference>
<dbReference type="InterPro" id="IPR010987">
    <property type="entry name" value="Glutathione-S-Trfase_C-like"/>
</dbReference>
<dbReference type="STRING" id="3469.A0A4Y7L4R6"/>
<evidence type="ECO:0000259" key="5">
    <source>
        <dbReference type="PROSITE" id="PS50404"/>
    </source>
</evidence>
<dbReference type="AlphaFoldDB" id="A0A4Y7L4R6"/>
<dbReference type="Proteomes" id="UP000316621">
    <property type="component" value="Chromosome 10"/>
</dbReference>
<dbReference type="Pfam" id="PF02798">
    <property type="entry name" value="GST_N"/>
    <property type="match status" value="1"/>
</dbReference>
<dbReference type="OrthoDB" id="4951845at2759"/>
<dbReference type="GO" id="GO:0004364">
    <property type="term" value="F:glutathione transferase activity"/>
    <property type="evidence" value="ECO:0007669"/>
    <property type="project" value="UniProtKB-EC"/>
</dbReference>
<evidence type="ECO:0000313" key="7">
    <source>
        <dbReference type="EMBL" id="RZC79937.1"/>
    </source>
</evidence>
<dbReference type="PROSITE" id="PS50405">
    <property type="entry name" value="GST_CTER"/>
    <property type="match status" value="1"/>
</dbReference>